<dbReference type="STRING" id="22663.A0A2I0HGT7"/>
<gene>
    <name evidence="1" type="ORF">CRG98_048700</name>
</gene>
<dbReference type="AlphaFoldDB" id="A0A2I0HGT7"/>
<accession>A0A2I0HGT7</accession>
<sequence>MDPNLRGRIAPECVKKFTEIAMSCLQDEGALRPSMNDVVWGLEFALQLQENAEGMTPKAA</sequence>
<evidence type="ECO:0000313" key="1">
    <source>
        <dbReference type="EMBL" id="PKI30909.1"/>
    </source>
</evidence>
<keyword evidence="2" id="KW-1185">Reference proteome</keyword>
<comment type="caution">
    <text evidence="1">The sequence shown here is derived from an EMBL/GenBank/DDBJ whole genome shotgun (WGS) entry which is preliminary data.</text>
</comment>
<organism evidence="1 2">
    <name type="scientific">Punica granatum</name>
    <name type="common">Pomegranate</name>
    <dbReference type="NCBI Taxonomy" id="22663"/>
    <lineage>
        <taxon>Eukaryota</taxon>
        <taxon>Viridiplantae</taxon>
        <taxon>Streptophyta</taxon>
        <taxon>Embryophyta</taxon>
        <taxon>Tracheophyta</taxon>
        <taxon>Spermatophyta</taxon>
        <taxon>Magnoliopsida</taxon>
        <taxon>eudicotyledons</taxon>
        <taxon>Gunneridae</taxon>
        <taxon>Pentapetalae</taxon>
        <taxon>rosids</taxon>
        <taxon>malvids</taxon>
        <taxon>Myrtales</taxon>
        <taxon>Lythraceae</taxon>
        <taxon>Punica</taxon>
    </lineage>
</organism>
<feature type="non-terminal residue" evidence="1">
    <location>
        <position position="60"/>
    </location>
</feature>
<evidence type="ECO:0008006" key="3">
    <source>
        <dbReference type="Google" id="ProtNLM"/>
    </source>
</evidence>
<proteinExistence type="predicted"/>
<dbReference type="Gene3D" id="1.10.510.10">
    <property type="entry name" value="Transferase(Phosphotransferase) domain 1"/>
    <property type="match status" value="1"/>
</dbReference>
<dbReference type="EMBL" id="PGOL01020386">
    <property type="protein sequence ID" value="PKI30909.1"/>
    <property type="molecule type" value="Genomic_DNA"/>
</dbReference>
<dbReference type="Proteomes" id="UP000233551">
    <property type="component" value="Unassembled WGS sequence"/>
</dbReference>
<evidence type="ECO:0000313" key="2">
    <source>
        <dbReference type="Proteomes" id="UP000233551"/>
    </source>
</evidence>
<reference evidence="1 2" key="1">
    <citation type="submission" date="2017-11" db="EMBL/GenBank/DDBJ databases">
        <title>De-novo sequencing of pomegranate (Punica granatum L.) genome.</title>
        <authorList>
            <person name="Akparov Z."/>
            <person name="Amiraslanov A."/>
            <person name="Hajiyeva S."/>
            <person name="Abbasov M."/>
            <person name="Kaur K."/>
            <person name="Hamwieh A."/>
            <person name="Solovyev V."/>
            <person name="Salamov A."/>
            <person name="Braich B."/>
            <person name="Kosarev P."/>
            <person name="Mahmoud A."/>
            <person name="Hajiyev E."/>
            <person name="Babayeva S."/>
            <person name="Izzatullayeva V."/>
            <person name="Mammadov A."/>
            <person name="Mammadov A."/>
            <person name="Sharifova S."/>
            <person name="Ojaghi J."/>
            <person name="Eynullazada K."/>
            <person name="Bayramov B."/>
            <person name="Abdulazimova A."/>
            <person name="Shahmuradov I."/>
        </authorList>
    </citation>
    <scope>NUCLEOTIDE SEQUENCE [LARGE SCALE GENOMIC DNA]</scope>
    <source>
        <strain evidence="2">cv. AG2017</strain>
        <tissue evidence="1">Leaf</tissue>
    </source>
</reference>
<protein>
    <recommendedName>
        <fullName evidence="3">Serine-threonine/tyrosine-protein kinase catalytic domain-containing protein</fullName>
    </recommendedName>
</protein>
<name>A0A2I0HGT7_PUNGR</name>